<dbReference type="OrthoDB" id="40902at2759"/>
<keyword evidence="10 14" id="KW-0067">ATP-binding</keyword>
<dbReference type="Gene3D" id="1.10.238.10">
    <property type="entry name" value="EF-hand"/>
    <property type="match status" value="2"/>
</dbReference>
<dbReference type="Pfam" id="PF07106">
    <property type="entry name" value="WHD_TBPIP"/>
    <property type="match status" value="1"/>
</dbReference>
<dbReference type="InterPro" id="IPR011992">
    <property type="entry name" value="EF-hand-dom_pair"/>
</dbReference>
<keyword evidence="4" id="KW-0808">Transferase</keyword>
<feature type="domain" description="EF-hand" evidence="17">
    <location>
        <begin position="463"/>
        <end position="498"/>
    </location>
</feature>
<dbReference type="FunFam" id="1.10.510.10:FF:000709">
    <property type="entry name" value="CAMK/CAMK1 protein kinase, variant 2"/>
    <property type="match status" value="1"/>
</dbReference>
<gene>
    <name evidence="18" type="ORF">BBP00_00006233</name>
</gene>
<dbReference type="Gene3D" id="1.10.10.10">
    <property type="entry name" value="Winged helix-like DNA-binding domain superfamily/Winged helix DNA-binding domain"/>
    <property type="match status" value="1"/>
</dbReference>
<dbReference type="InterPro" id="IPR017441">
    <property type="entry name" value="Protein_kinase_ATP_BS"/>
</dbReference>
<keyword evidence="6" id="KW-0677">Repeat</keyword>
<dbReference type="PROSITE" id="PS00108">
    <property type="entry name" value="PROTEIN_KINASE_ST"/>
    <property type="match status" value="1"/>
</dbReference>
<evidence type="ECO:0000256" key="7">
    <source>
        <dbReference type="ARBA" id="ARBA00022741"/>
    </source>
</evidence>
<comment type="caution">
    <text evidence="18">The sequence shown here is derived from an EMBL/GenBank/DDBJ whole genome shotgun (WGS) entry which is preliminary data.</text>
</comment>
<dbReference type="PROSITE" id="PS50222">
    <property type="entry name" value="EF_HAND_2"/>
    <property type="match status" value="2"/>
</dbReference>
<name>A0A3F2RLR3_9STRA</name>
<feature type="binding site" evidence="14">
    <location>
        <position position="184"/>
    </location>
    <ligand>
        <name>ATP</name>
        <dbReference type="ChEBI" id="CHEBI:30616"/>
    </ligand>
</feature>
<dbReference type="InterPro" id="IPR000719">
    <property type="entry name" value="Prot_kinase_dom"/>
</dbReference>
<evidence type="ECO:0000259" key="16">
    <source>
        <dbReference type="PROSITE" id="PS50011"/>
    </source>
</evidence>
<comment type="similarity">
    <text evidence="11">Belongs to the protein kinase superfamily. Ser/Thr protein kinase family. CDPK subfamily.</text>
</comment>
<dbReference type="InterPro" id="IPR011009">
    <property type="entry name" value="Kinase-like_dom_sf"/>
</dbReference>
<reference evidence="18 19" key="1">
    <citation type="submission" date="2018-07" db="EMBL/GenBank/DDBJ databases">
        <title>Genome sequencing of oomycete isolates from Chile give support for New Zealand origin for Phytophthora kernoviae and make available the first Nothophytophthora sp. genome.</title>
        <authorList>
            <person name="Studholme D.J."/>
            <person name="Sanfuentes E."/>
            <person name="Panda P."/>
            <person name="Hill R."/>
            <person name="Sambles C."/>
            <person name="Grant M."/>
            <person name="Williams N.M."/>
            <person name="Mcdougal R.L."/>
        </authorList>
    </citation>
    <scope>NUCLEOTIDE SEQUENCE [LARGE SCALE GENOMIC DNA]</scope>
    <source>
        <strain evidence="18">Chile6</strain>
    </source>
</reference>
<evidence type="ECO:0000256" key="6">
    <source>
        <dbReference type="ARBA" id="ARBA00022737"/>
    </source>
</evidence>
<evidence type="ECO:0000256" key="10">
    <source>
        <dbReference type="ARBA" id="ARBA00022840"/>
    </source>
</evidence>
<dbReference type="GO" id="GO:0005524">
    <property type="term" value="F:ATP binding"/>
    <property type="evidence" value="ECO:0007669"/>
    <property type="project" value="UniProtKB-UniRule"/>
</dbReference>
<dbReference type="InterPro" id="IPR036388">
    <property type="entry name" value="WH-like_DNA-bd_sf"/>
</dbReference>
<sequence>MVGSDEVAADASLSAHFEAKRRILATVKHMEERGEKLEEATPEEIMEAAGKAAQTVFRNGSENVKPQRVDDAAQSKPKATKTVGSSSFMKLRKATGTESEVAKMQLRMGCRHSKDDAVVGSTATVSKRSSRVSFRDDLTSDLIQHKYVDNINEYFDFCSTIGTGHFGCVKHAVSKKSGKEWAVKVVKLSNEVDKDALRNEINILKRLHHPQIVRVIGSYEDKEHMYMIMQLCKGKELYEHVYQDGRKFSEDDVRKIIRALLRALAFLHSNFITHRDLKLENLLLENADNPGSLRLCDFGLSTRFKRGEKLAKSLGTIDYVAPEVLDGDYNEKCDLWSVGVLCFELLTGVSPFHAATIDETMGNIYDGALIFENDVWSKFTPNAILFIKSLVKENVDQRLSAEQALNHKWFTEGDMKSADGSGAARLQSDKRMLLTNMLSFSQCRKMKQTALLSVALGISEEHIQQEMAAEVFHSMDQTKKGSLTRDEFCSALMECGVSNADAVELFSRINQSKSGNINFLEFMAAVMDQRDIGQSTIKEAFSILDGEKQGRLSIVGLQDVFKNSMVAEEVKEMIASVDTKGDGYVDFEAFQGLFTVPAPPLPQVVEEDTTTTASDTHHEGDDESEDDAFAPDEAEAEEEEDFAEQSAASDVSDVEELAPKPKKARVSPKKSVKNATPKSAKPSPSVKKTTTPKTAVLKTPKSKTATNKAPPAKPMSAGEAEVAVLDYMRKTNRPYSLLNVFENLHRAIAKPSLTKLLDNLVTKEELVSKTYGKAKIYYMNQNKLPVPSEEERVALEEQIKTVTGDCGALEQELKSTEATLAGITSQISDADLDLALKQLDEETSTLEKKIEALDRPDRAPVSPGRKDALKRKFTTYRTAWVARKRIVMDGVNQIADGMEKKTKAVMDLCGIETDAEAGIKELPSI</sequence>
<dbReference type="InterPro" id="IPR008271">
    <property type="entry name" value="Ser/Thr_kinase_AS"/>
</dbReference>
<evidence type="ECO:0000256" key="4">
    <source>
        <dbReference type="ARBA" id="ARBA00022679"/>
    </source>
</evidence>
<dbReference type="InterPro" id="IPR050205">
    <property type="entry name" value="CDPK_Ser/Thr_kinases"/>
</dbReference>
<proteinExistence type="inferred from homology"/>
<protein>
    <recommendedName>
        <fullName evidence="2">non-specific serine/threonine protein kinase</fullName>
        <ecNumber evidence="2">2.7.11.1</ecNumber>
    </recommendedName>
</protein>
<feature type="region of interest" description="Disordered" evidence="15">
    <location>
        <begin position="60"/>
        <end position="86"/>
    </location>
</feature>
<dbReference type="SUPFAM" id="SSF56112">
    <property type="entry name" value="Protein kinase-like (PK-like)"/>
    <property type="match status" value="1"/>
</dbReference>
<evidence type="ECO:0000256" key="5">
    <source>
        <dbReference type="ARBA" id="ARBA00022723"/>
    </source>
</evidence>
<keyword evidence="9" id="KW-0106">Calcium</keyword>
<keyword evidence="5" id="KW-0479">Metal-binding</keyword>
<evidence type="ECO:0000256" key="13">
    <source>
        <dbReference type="ARBA" id="ARBA00048679"/>
    </source>
</evidence>
<dbReference type="FunFam" id="3.30.200.20:FF:000315">
    <property type="entry name" value="Calcium-dependent protein kinase 3"/>
    <property type="match status" value="1"/>
</dbReference>
<dbReference type="CDD" id="cd00051">
    <property type="entry name" value="EFh"/>
    <property type="match status" value="1"/>
</dbReference>
<dbReference type="FunFam" id="1.10.238.10:FF:000003">
    <property type="entry name" value="Calmodulin A"/>
    <property type="match status" value="1"/>
</dbReference>
<feature type="region of interest" description="Disordered" evidence="15">
    <location>
        <begin position="598"/>
        <end position="715"/>
    </location>
</feature>
<dbReference type="Gene3D" id="3.30.200.20">
    <property type="entry name" value="Phosphorylase Kinase, domain 1"/>
    <property type="match status" value="1"/>
</dbReference>
<feature type="compositionally biased region" description="Basic residues" evidence="15">
    <location>
        <begin position="660"/>
        <end position="672"/>
    </location>
</feature>
<keyword evidence="3" id="KW-0723">Serine/threonine-protein kinase</keyword>
<dbReference type="InterPro" id="IPR010776">
    <property type="entry name" value="Hop2_WH_dom"/>
</dbReference>
<feature type="domain" description="Protein kinase" evidence="16">
    <location>
        <begin position="155"/>
        <end position="410"/>
    </location>
</feature>
<dbReference type="Gene3D" id="1.10.510.10">
    <property type="entry name" value="Transferase(Phosphotransferase) domain 1"/>
    <property type="match status" value="1"/>
</dbReference>
<dbReference type="SMART" id="SM00220">
    <property type="entry name" value="S_TKc"/>
    <property type="match status" value="1"/>
</dbReference>
<dbReference type="AlphaFoldDB" id="A0A3F2RLR3"/>
<evidence type="ECO:0000256" key="1">
    <source>
        <dbReference type="ARBA" id="ARBA00001946"/>
    </source>
</evidence>
<evidence type="ECO:0000256" key="15">
    <source>
        <dbReference type="SAM" id="MobiDB-lite"/>
    </source>
</evidence>
<feature type="domain" description="EF-hand" evidence="17">
    <location>
        <begin position="565"/>
        <end position="600"/>
    </location>
</feature>
<evidence type="ECO:0000256" key="8">
    <source>
        <dbReference type="ARBA" id="ARBA00022777"/>
    </source>
</evidence>
<evidence type="ECO:0000256" key="2">
    <source>
        <dbReference type="ARBA" id="ARBA00012513"/>
    </source>
</evidence>
<evidence type="ECO:0000256" key="14">
    <source>
        <dbReference type="PROSITE-ProRule" id="PRU10141"/>
    </source>
</evidence>
<dbReference type="InterPro" id="IPR002048">
    <property type="entry name" value="EF_hand_dom"/>
</dbReference>
<evidence type="ECO:0000256" key="11">
    <source>
        <dbReference type="ARBA" id="ARBA00024334"/>
    </source>
</evidence>
<evidence type="ECO:0000256" key="3">
    <source>
        <dbReference type="ARBA" id="ARBA00022527"/>
    </source>
</evidence>
<feature type="compositionally biased region" description="Acidic residues" evidence="15">
    <location>
        <begin position="621"/>
        <end position="643"/>
    </location>
</feature>
<dbReference type="EC" id="2.7.11.1" evidence="2"/>
<dbReference type="Pfam" id="PF13833">
    <property type="entry name" value="EF-hand_8"/>
    <property type="match status" value="2"/>
</dbReference>
<feature type="compositionally biased region" description="Low complexity" evidence="15">
    <location>
        <begin position="675"/>
        <end position="699"/>
    </location>
</feature>
<dbReference type="PROSITE" id="PS00107">
    <property type="entry name" value="PROTEIN_KINASE_ATP"/>
    <property type="match status" value="1"/>
</dbReference>
<comment type="catalytic activity">
    <reaction evidence="12">
        <text>L-threonyl-[protein] + ATP = O-phospho-L-threonyl-[protein] + ADP + H(+)</text>
        <dbReference type="Rhea" id="RHEA:46608"/>
        <dbReference type="Rhea" id="RHEA-COMP:11060"/>
        <dbReference type="Rhea" id="RHEA-COMP:11605"/>
        <dbReference type="ChEBI" id="CHEBI:15378"/>
        <dbReference type="ChEBI" id="CHEBI:30013"/>
        <dbReference type="ChEBI" id="CHEBI:30616"/>
        <dbReference type="ChEBI" id="CHEBI:61977"/>
        <dbReference type="ChEBI" id="CHEBI:456216"/>
        <dbReference type="EC" id="2.7.11.1"/>
    </reaction>
</comment>
<dbReference type="EMBL" id="MBDO02000205">
    <property type="protein sequence ID" value="RLN59974.1"/>
    <property type="molecule type" value="Genomic_DNA"/>
</dbReference>
<accession>A0A3F2RLR3</accession>
<organism evidence="18 19">
    <name type="scientific">Phytophthora kernoviae</name>
    <dbReference type="NCBI Taxonomy" id="325452"/>
    <lineage>
        <taxon>Eukaryota</taxon>
        <taxon>Sar</taxon>
        <taxon>Stramenopiles</taxon>
        <taxon>Oomycota</taxon>
        <taxon>Peronosporomycetes</taxon>
        <taxon>Peronosporales</taxon>
        <taxon>Peronosporaceae</taxon>
        <taxon>Phytophthora</taxon>
    </lineage>
</organism>
<evidence type="ECO:0000256" key="12">
    <source>
        <dbReference type="ARBA" id="ARBA00047899"/>
    </source>
</evidence>
<comment type="catalytic activity">
    <reaction evidence="13">
        <text>L-seryl-[protein] + ATP = O-phospho-L-seryl-[protein] + ADP + H(+)</text>
        <dbReference type="Rhea" id="RHEA:17989"/>
        <dbReference type="Rhea" id="RHEA-COMP:9863"/>
        <dbReference type="Rhea" id="RHEA-COMP:11604"/>
        <dbReference type="ChEBI" id="CHEBI:15378"/>
        <dbReference type="ChEBI" id="CHEBI:29999"/>
        <dbReference type="ChEBI" id="CHEBI:30616"/>
        <dbReference type="ChEBI" id="CHEBI:83421"/>
        <dbReference type="ChEBI" id="CHEBI:456216"/>
        <dbReference type="EC" id="2.7.11.1"/>
    </reaction>
</comment>
<evidence type="ECO:0000256" key="9">
    <source>
        <dbReference type="ARBA" id="ARBA00022837"/>
    </source>
</evidence>
<comment type="cofactor">
    <cofactor evidence="1">
        <name>Mg(2+)</name>
        <dbReference type="ChEBI" id="CHEBI:18420"/>
    </cofactor>
</comment>
<dbReference type="PROSITE" id="PS50011">
    <property type="entry name" value="PROTEIN_KINASE_DOM"/>
    <property type="match status" value="1"/>
</dbReference>
<dbReference type="Proteomes" id="UP000277300">
    <property type="component" value="Unassembled WGS sequence"/>
</dbReference>
<dbReference type="SMART" id="SM00054">
    <property type="entry name" value="EFh"/>
    <property type="match status" value="4"/>
</dbReference>
<evidence type="ECO:0000313" key="18">
    <source>
        <dbReference type="EMBL" id="RLN59974.1"/>
    </source>
</evidence>
<dbReference type="GO" id="GO:0005509">
    <property type="term" value="F:calcium ion binding"/>
    <property type="evidence" value="ECO:0007669"/>
    <property type="project" value="InterPro"/>
</dbReference>
<dbReference type="GO" id="GO:0004674">
    <property type="term" value="F:protein serine/threonine kinase activity"/>
    <property type="evidence" value="ECO:0007669"/>
    <property type="project" value="UniProtKB-KW"/>
</dbReference>
<keyword evidence="8" id="KW-0418">Kinase</keyword>
<evidence type="ECO:0000259" key="17">
    <source>
        <dbReference type="PROSITE" id="PS50222"/>
    </source>
</evidence>
<dbReference type="Pfam" id="PF00069">
    <property type="entry name" value="Pkinase"/>
    <property type="match status" value="1"/>
</dbReference>
<evidence type="ECO:0000313" key="19">
    <source>
        <dbReference type="Proteomes" id="UP000277300"/>
    </source>
</evidence>
<dbReference type="PANTHER" id="PTHR24349">
    <property type="entry name" value="SERINE/THREONINE-PROTEIN KINASE"/>
    <property type="match status" value="1"/>
</dbReference>
<keyword evidence="7 14" id="KW-0547">Nucleotide-binding</keyword>
<dbReference type="SUPFAM" id="SSF47473">
    <property type="entry name" value="EF-hand"/>
    <property type="match status" value="1"/>
</dbReference>